<name>A0ABN3IT73_9ACTN</name>
<keyword evidence="3" id="KW-1185">Reference proteome</keyword>
<organism evidence="2 3">
    <name type="scientific">Actinomadura vinacea</name>
    <dbReference type="NCBI Taxonomy" id="115336"/>
    <lineage>
        <taxon>Bacteria</taxon>
        <taxon>Bacillati</taxon>
        <taxon>Actinomycetota</taxon>
        <taxon>Actinomycetes</taxon>
        <taxon>Streptosporangiales</taxon>
        <taxon>Thermomonosporaceae</taxon>
        <taxon>Actinomadura</taxon>
    </lineage>
</organism>
<evidence type="ECO:0000313" key="2">
    <source>
        <dbReference type="EMBL" id="GAA2412374.1"/>
    </source>
</evidence>
<dbReference type="Proteomes" id="UP001501231">
    <property type="component" value="Unassembled WGS sequence"/>
</dbReference>
<reference evidence="2 3" key="1">
    <citation type="journal article" date="2019" name="Int. J. Syst. Evol. Microbiol.">
        <title>The Global Catalogue of Microorganisms (GCM) 10K type strain sequencing project: providing services to taxonomists for standard genome sequencing and annotation.</title>
        <authorList>
            <consortium name="The Broad Institute Genomics Platform"/>
            <consortium name="The Broad Institute Genome Sequencing Center for Infectious Disease"/>
            <person name="Wu L."/>
            <person name="Ma J."/>
        </authorList>
    </citation>
    <scope>NUCLEOTIDE SEQUENCE [LARGE SCALE GENOMIC DNA]</scope>
    <source>
        <strain evidence="2 3">JCM 3325</strain>
    </source>
</reference>
<sequence>MLEWAALWKPLPKVVFSTTLSAVQGNARLTGFSGSAGEERHQQRPAARVRTRRPPGECSGDPAGGAADESGQQRGEQAAHDQGQGRAGQAGAALPVLLIHCNGQIVGVRR</sequence>
<gene>
    <name evidence="2" type="ORF">GCM10010191_22210</name>
</gene>
<dbReference type="EMBL" id="BAAARW010000008">
    <property type="protein sequence ID" value="GAA2412374.1"/>
    <property type="molecule type" value="Genomic_DNA"/>
</dbReference>
<evidence type="ECO:0000313" key="3">
    <source>
        <dbReference type="Proteomes" id="UP001501231"/>
    </source>
</evidence>
<feature type="region of interest" description="Disordered" evidence="1">
    <location>
        <begin position="29"/>
        <end position="89"/>
    </location>
</feature>
<proteinExistence type="predicted"/>
<protein>
    <submittedName>
        <fullName evidence="2">Uncharacterized protein</fullName>
    </submittedName>
</protein>
<accession>A0ABN3IT73</accession>
<comment type="caution">
    <text evidence="2">The sequence shown here is derived from an EMBL/GenBank/DDBJ whole genome shotgun (WGS) entry which is preliminary data.</text>
</comment>
<feature type="compositionally biased region" description="Low complexity" evidence="1">
    <location>
        <begin position="80"/>
        <end position="89"/>
    </location>
</feature>
<evidence type="ECO:0000256" key="1">
    <source>
        <dbReference type="SAM" id="MobiDB-lite"/>
    </source>
</evidence>